<accession>A0A6J6SRB9</accession>
<dbReference type="EMBL" id="CAEZYK010000149">
    <property type="protein sequence ID" value="CAB4737087.1"/>
    <property type="molecule type" value="Genomic_DNA"/>
</dbReference>
<dbReference type="Gene3D" id="3.30.70.20">
    <property type="match status" value="1"/>
</dbReference>
<dbReference type="GO" id="GO:0016491">
    <property type="term" value="F:oxidoreductase activity"/>
    <property type="evidence" value="ECO:0007669"/>
    <property type="project" value="UniProtKB-ARBA"/>
</dbReference>
<dbReference type="PROSITE" id="PS00198">
    <property type="entry name" value="4FE4S_FER_1"/>
    <property type="match status" value="1"/>
</dbReference>
<sequence length="431" mass="48195">MSATANLYDPLSTSYWDSDDARAERDRTFTVCSNCRVCVRFCPSFKDLFAFIDEGGDADEVGFLTDAQHQQVVDECFQCKLCYVVCPYTPDQGQEWKIDFPRLMLRSLAIQGKKGQIQKGARLLARTDLQGKVATSMSGIVNRTNKVKFIRKAMERTTGISRERLVPTFAKIRFSKWFRRRTKPEMATPRGSGVALFTTCLVEYQDPEIGKAVVNVCERNGITCDLPDGEVCCGMPWLDAGDVKKFRENAEKNVAALVESVRDGKDIVVAQPTCAYVLKNEYADFLGTDDARLVAEHTFDISEYLMARHREVPLDTNFSGPTYETITWQAACHYRAQQIGPKSRDLMALTGAKVTMVERCSAIDGTWGLRAENVAMARKIARPLMEAITKADTDLVAGDCQLSNTAIREDTGKRPVHPIQVLARAYDLEEG</sequence>
<dbReference type="PROSITE" id="PS51379">
    <property type="entry name" value="4FE4S_FER_2"/>
    <property type="match status" value="1"/>
</dbReference>
<evidence type="ECO:0000256" key="2">
    <source>
        <dbReference type="ARBA" id="ARBA00022723"/>
    </source>
</evidence>
<proteinExistence type="predicted"/>
<dbReference type="PANTHER" id="PTHR32479">
    <property type="entry name" value="GLYCOLATE OXIDASE IRON-SULFUR SUBUNIT"/>
    <property type="match status" value="1"/>
</dbReference>
<dbReference type="GO" id="GO:0046872">
    <property type="term" value="F:metal ion binding"/>
    <property type="evidence" value="ECO:0007669"/>
    <property type="project" value="UniProtKB-KW"/>
</dbReference>
<keyword evidence="3" id="KW-0677">Repeat</keyword>
<evidence type="ECO:0000256" key="4">
    <source>
        <dbReference type="ARBA" id="ARBA00023004"/>
    </source>
</evidence>
<name>A0A6J6SRB9_9ZZZZ</name>
<gene>
    <name evidence="7" type="ORF">UFOPK2683_01646</name>
</gene>
<dbReference type="InterPro" id="IPR004017">
    <property type="entry name" value="Cys_rich_dom"/>
</dbReference>
<evidence type="ECO:0000256" key="3">
    <source>
        <dbReference type="ARBA" id="ARBA00022737"/>
    </source>
</evidence>
<dbReference type="GO" id="GO:0051539">
    <property type="term" value="F:4 iron, 4 sulfur cluster binding"/>
    <property type="evidence" value="ECO:0007669"/>
    <property type="project" value="UniProtKB-KW"/>
</dbReference>
<dbReference type="AlphaFoldDB" id="A0A6J6SRB9"/>
<feature type="domain" description="4Fe-4S ferredoxin-type" evidence="6">
    <location>
        <begin position="21"/>
        <end position="54"/>
    </location>
</feature>
<keyword evidence="1" id="KW-0004">4Fe-4S</keyword>
<evidence type="ECO:0000256" key="1">
    <source>
        <dbReference type="ARBA" id="ARBA00022485"/>
    </source>
</evidence>
<evidence type="ECO:0000313" key="7">
    <source>
        <dbReference type="EMBL" id="CAB4737087.1"/>
    </source>
</evidence>
<reference evidence="7" key="1">
    <citation type="submission" date="2020-05" db="EMBL/GenBank/DDBJ databases">
        <authorList>
            <person name="Chiriac C."/>
            <person name="Salcher M."/>
            <person name="Ghai R."/>
            <person name="Kavagutti S V."/>
        </authorList>
    </citation>
    <scope>NUCLEOTIDE SEQUENCE</scope>
</reference>
<dbReference type="SUPFAM" id="SSF54862">
    <property type="entry name" value="4Fe-4S ferredoxins"/>
    <property type="match status" value="1"/>
</dbReference>
<keyword evidence="4" id="KW-0408">Iron</keyword>
<protein>
    <submittedName>
        <fullName evidence="7">Unannotated protein</fullName>
    </submittedName>
</protein>
<evidence type="ECO:0000256" key="5">
    <source>
        <dbReference type="ARBA" id="ARBA00023014"/>
    </source>
</evidence>
<dbReference type="PANTHER" id="PTHR32479:SF19">
    <property type="entry name" value="ANAEROBIC GLYCEROL-3-PHOSPHATE DEHYDROGENASE SUBUNIT C"/>
    <property type="match status" value="1"/>
</dbReference>
<dbReference type="Pfam" id="PF13534">
    <property type="entry name" value="Fer4_17"/>
    <property type="match status" value="1"/>
</dbReference>
<keyword evidence="2" id="KW-0479">Metal-binding</keyword>
<dbReference type="InterPro" id="IPR017900">
    <property type="entry name" value="4Fe4S_Fe_S_CS"/>
</dbReference>
<dbReference type="InterPro" id="IPR017896">
    <property type="entry name" value="4Fe4S_Fe-S-bd"/>
</dbReference>
<keyword evidence="5" id="KW-0411">Iron-sulfur</keyword>
<evidence type="ECO:0000259" key="6">
    <source>
        <dbReference type="PROSITE" id="PS51379"/>
    </source>
</evidence>
<dbReference type="Pfam" id="PF02754">
    <property type="entry name" value="CCG"/>
    <property type="match status" value="1"/>
</dbReference>
<organism evidence="7">
    <name type="scientific">freshwater metagenome</name>
    <dbReference type="NCBI Taxonomy" id="449393"/>
    <lineage>
        <taxon>unclassified sequences</taxon>
        <taxon>metagenomes</taxon>
        <taxon>ecological metagenomes</taxon>
    </lineage>
</organism>